<name>A0A4R3K634_9BACI</name>
<dbReference type="InterPro" id="IPR036390">
    <property type="entry name" value="WH_DNA-bd_sf"/>
</dbReference>
<comment type="similarity">
    <text evidence="1">Belongs to the LysR transcriptional regulatory family.</text>
</comment>
<evidence type="ECO:0000256" key="2">
    <source>
        <dbReference type="ARBA" id="ARBA00023015"/>
    </source>
</evidence>
<dbReference type="InterPro" id="IPR000847">
    <property type="entry name" value="LysR_HTH_N"/>
</dbReference>
<dbReference type="Pfam" id="PF00126">
    <property type="entry name" value="HTH_1"/>
    <property type="match status" value="1"/>
</dbReference>
<accession>A0A4R3K634</accession>
<keyword evidence="4" id="KW-0804">Transcription</keyword>
<evidence type="ECO:0000259" key="5">
    <source>
        <dbReference type="PROSITE" id="PS50931"/>
    </source>
</evidence>
<dbReference type="PANTHER" id="PTHR30126">
    <property type="entry name" value="HTH-TYPE TRANSCRIPTIONAL REGULATOR"/>
    <property type="match status" value="1"/>
</dbReference>
<evidence type="ECO:0000256" key="1">
    <source>
        <dbReference type="ARBA" id="ARBA00009437"/>
    </source>
</evidence>
<organism evidence="6 7">
    <name type="scientific">Tepidibacillus fermentans</name>
    <dbReference type="NCBI Taxonomy" id="1281767"/>
    <lineage>
        <taxon>Bacteria</taxon>
        <taxon>Bacillati</taxon>
        <taxon>Bacillota</taxon>
        <taxon>Bacilli</taxon>
        <taxon>Bacillales</taxon>
        <taxon>Bacillaceae</taxon>
        <taxon>Tepidibacillus</taxon>
    </lineage>
</organism>
<dbReference type="SUPFAM" id="SSF53850">
    <property type="entry name" value="Periplasmic binding protein-like II"/>
    <property type="match status" value="1"/>
</dbReference>
<dbReference type="EMBL" id="SMAB01000029">
    <property type="protein sequence ID" value="TCS78235.1"/>
    <property type="molecule type" value="Genomic_DNA"/>
</dbReference>
<keyword evidence="7" id="KW-1185">Reference proteome</keyword>
<dbReference type="Proteomes" id="UP000295788">
    <property type="component" value="Unassembled WGS sequence"/>
</dbReference>
<dbReference type="GO" id="GO:0000976">
    <property type="term" value="F:transcription cis-regulatory region binding"/>
    <property type="evidence" value="ECO:0007669"/>
    <property type="project" value="TreeGrafter"/>
</dbReference>
<dbReference type="Pfam" id="PF03466">
    <property type="entry name" value="LysR_substrate"/>
    <property type="match status" value="1"/>
</dbReference>
<reference evidence="6 7" key="1">
    <citation type="submission" date="2019-03" db="EMBL/GenBank/DDBJ databases">
        <title>Genomic Encyclopedia of Type Strains, Phase IV (KMG-IV): sequencing the most valuable type-strain genomes for metagenomic binning, comparative biology and taxonomic classification.</title>
        <authorList>
            <person name="Goeker M."/>
        </authorList>
    </citation>
    <scope>NUCLEOTIDE SEQUENCE [LARGE SCALE GENOMIC DNA]</scope>
    <source>
        <strain evidence="6 7">DSM 23802</strain>
    </source>
</reference>
<dbReference type="RefSeq" id="WP_132770651.1">
    <property type="nucleotide sequence ID" value="NZ_SMAB01000029.1"/>
</dbReference>
<comment type="caution">
    <text evidence="6">The sequence shown here is derived from an EMBL/GenBank/DDBJ whole genome shotgun (WGS) entry which is preliminary data.</text>
</comment>
<dbReference type="FunFam" id="1.10.10.10:FF:000001">
    <property type="entry name" value="LysR family transcriptional regulator"/>
    <property type="match status" value="1"/>
</dbReference>
<dbReference type="InterPro" id="IPR036388">
    <property type="entry name" value="WH-like_DNA-bd_sf"/>
</dbReference>
<dbReference type="PROSITE" id="PS50931">
    <property type="entry name" value="HTH_LYSR"/>
    <property type="match status" value="1"/>
</dbReference>
<dbReference type="PANTHER" id="PTHR30126:SF40">
    <property type="entry name" value="HTH-TYPE TRANSCRIPTIONAL REGULATOR GLTR"/>
    <property type="match status" value="1"/>
</dbReference>
<dbReference type="Gene3D" id="3.40.190.290">
    <property type="match status" value="1"/>
</dbReference>
<sequence>MQTSNLEVFLLVAEMKSLSKAAKLLHLTQPAVSNKIHMIEEQFNITLFERSPYGVTLTEAGQTFYQYAKDILHIYHEMVKNLHKYDRENQKISIGAESVIGNYFIPCKIAHFREKFPSIDIKIITTDRSNLLEQLEKGEINIACIDGTPPAHSSFHSELISTDTIYLAVPNHQKWSNIEELTIEELCQLPIILPDEKMGLRQSIEETFQKQGIDMNRLHVAAEISSVSAIKSLVESGFGVSFLCDIATRKERFSGSIKLLKISSLPLKLNYHIVYQPDKIDHVTKQLIRYLLS</sequence>
<keyword evidence="3" id="KW-0238">DNA-binding</keyword>
<evidence type="ECO:0000313" key="7">
    <source>
        <dbReference type="Proteomes" id="UP000295788"/>
    </source>
</evidence>
<evidence type="ECO:0000256" key="4">
    <source>
        <dbReference type="ARBA" id="ARBA00023163"/>
    </source>
</evidence>
<protein>
    <submittedName>
        <fullName evidence="6">LysR family transcriptional regulator</fullName>
    </submittedName>
</protein>
<keyword evidence="2" id="KW-0805">Transcription regulation</keyword>
<feature type="domain" description="HTH lysR-type" evidence="5">
    <location>
        <begin position="1"/>
        <end position="58"/>
    </location>
</feature>
<gene>
    <name evidence="6" type="ORF">EDD72_12912</name>
</gene>
<dbReference type="Gene3D" id="1.10.10.10">
    <property type="entry name" value="Winged helix-like DNA-binding domain superfamily/Winged helix DNA-binding domain"/>
    <property type="match status" value="1"/>
</dbReference>
<evidence type="ECO:0000313" key="6">
    <source>
        <dbReference type="EMBL" id="TCS78235.1"/>
    </source>
</evidence>
<dbReference type="GO" id="GO:0003700">
    <property type="term" value="F:DNA-binding transcription factor activity"/>
    <property type="evidence" value="ECO:0007669"/>
    <property type="project" value="InterPro"/>
</dbReference>
<dbReference type="OrthoDB" id="8479357at2"/>
<proteinExistence type="inferred from homology"/>
<dbReference type="SUPFAM" id="SSF46785">
    <property type="entry name" value="Winged helix' DNA-binding domain"/>
    <property type="match status" value="1"/>
</dbReference>
<dbReference type="InterPro" id="IPR005119">
    <property type="entry name" value="LysR_subst-bd"/>
</dbReference>
<evidence type="ECO:0000256" key="3">
    <source>
        <dbReference type="ARBA" id="ARBA00023125"/>
    </source>
</evidence>
<dbReference type="AlphaFoldDB" id="A0A4R3K634"/>
<dbReference type="PRINTS" id="PR00039">
    <property type="entry name" value="HTHLYSR"/>
</dbReference>